<sequence>MSITDFGVSGDEELDLCMNDSKAWRTIESVCTSPLGIDK</sequence>
<reference evidence="1 2" key="1">
    <citation type="journal article" date="2012" name="Eukaryot. Cell">
        <title>Genome sequence of the fungus Glarea lozoyensis: the first genome sequence of a species from the Helotiaceae family.</title>
        <authorList>
            <person name="Youssar L."/>
            <person name="Gruening B.A."/>
            <person name="Erxleben A."/>
            <person name="Guenther S."/>
            <person name="Huettel W."/>
        </authorList>
    </citation>
    <scope>NUCLEOTIDE SEQUENCE [LARGE SCALE GENOMIC DNA]</scope>
    <source>
        <strain evidence="2">ATCC 74030 / MF5533</strain>
    </source>
</reference>
<organism evidence="1 2">
    <name type="scientific">Glarea lozoyensis (strain ATCC 74030 / MF5533)</name>
    <dbReference type="NCBI Taxonomy" id="1104152"/>
    <lineage>
        <taxon>Eukaryota</taxon>
        <taxon>Fungi</taxon>
        <taxon>Dikarya</taxon>
        <taxon>Ascomycota</taxon>
        <taxon>Pezizomycotina</taxon>
        <taxon>Leotiomycetes</taxon>
        <taxon>Helotiales</taxon>
        <taxon>Helotiaceae</taxon>
        <taxon>Glarea</taxon>
    </lineage>
</organism>
<evidence type="ECO:0000313" key="2">
    <source>
        <dbReference type="Proteomes" id="UP000005446"/>
    </source>
</evidence>
<gene>
    <name evidence="1" type="ORF">M7I_6865</name>
</gene>
<dbReference type="HOGENOM" id="CLU_3320151_0_0_1"/>
<name>H0EVR1_GLAL7</name>
<dbReference type="EMBL" id="AGUE01000196">
    <property type="protein sequence ID" value="EHK97356.1"/>
    <property type="molecule type" value="Genomic_DNA"/>
</dbReference>
<dbReference type="Proteomes" id="UP000005446">
    <property type="component" value="Unassembled WGS sequence"/>
</dbReference>
<protein>
    <submittedName>
        <fullName evidence="1">Uncharacterized protein</fullName>
    </submittedName>
</protein>
<comment type="caution">
    <text evidence="1">The sequence shown here is derived from an EMBL/GenBank/DDBJ whole genome shotgun (WGS) entry which is preliminary data.</text>
</comment>
<keyword evidence="2" id="KW-1185">Reference proteome</keyword>
<dbReference type="InParanoid" id="H0EVR1"/>
<dbReference type="AlphaFoldDB" id="H0EVR1"/>
<accession>H0EVR1</accession>
<proteinExistence type="predicted"/>
<evidence type="ECO:0000313" key="1">
    <source>
        <dbReference type="EMBL" id="EHK97356.1"/>
    </source>
</evidence>